<dbReference type="PANTHER" id="PTHR47027:SF8">
    <property type="entry name" value="RIBONUCLEASE H"/>
    <property type="match status" value="1"/>
</dbReference>
<evidence type="ECO:0000313" key="4">
    <source>
        <dbReference type="Ensembl" id="ENSBGRP00000041362.1"/>
    </source>
</evidence>
<dbReference type="InterPro" id="IPR000477">
    <property type="entry name" value="RT_dom"/>
</dbReference>
<organism evidence="4 5">
    <name type="scientific">Bos mutus grunniens</name>
    <name type="common">Wild yak</name>
    <name type="synonym">Bos grunniens</name>
    <dbReference type="NCBI Taxonomy" id="30521"/>
    <lineage>
        <taxon>Eukaryota</taxon>
        <taxon>Metazoa</taxon>
        <taxon>Chordata</taxon>
        <taxon>Craniata</taxon>
        <taxon>Vertebrata</taxon>
        <taxon>Euteleostomi</taxon>
        <taxon>Mammalia</taxon>
        <taxon>Eutheria</taxon>
        <taxon>Laurasiatheria</taxon>
        <taxon>Artiodactyla</taxon>
        <taxon>Ruminantia</taxon>
        <taxon>Pecora</taxon>
        <taxon>Bovidae</taxon>
        <taxon>Bovinae</taxon>
        <taxon>Bos</taxon>
    </lineage>
</organism>
<dbReference type="CDD" id="cd01650">
    <property type="entry name" value="RT_nLTR_like"/>
    <property type="match status" value="1"/>
</dbReference>
<dbReference type="Pfam" id="PF00078">
    <property type="entry name" value="RVT_1"/>
    <property type="match status" value="1"/>
</dbReference>
<reference evidence="4" key="1">
    <citation type="submission" date="2019-05" db="EMBL/GenBank/DDBJ databases">
        <authorList>
            <person name="Zhang S."/>
            <person name="Liu J."/>
        </authorList>
    </citation>
    <scope>NUCLEOTIDE SEQUENCE [LARGE SCALE GENOMIC DNA]</scope>
</reference>
<evidence type="ECO:0000259" key="3">
    <source>
        <dbReference type="PROSITE" id="PS50878"/>
    </source>
</evidence>
<dbReference type="PANTHER" id="PTHR47027">
    <property type="entry name" value="REVERSE TRANSCRIPTASE DOMAIN-CONTAINING PROTEIN"/>
    <property type="match status" value="1"/>
</dbReference>
<dbReference type="SUPFAM" id="SSF56672">
    <property type="entry name" value="DNA/RNA polymerases"/>
    <property type="match status" value="1"/>
</dbReference>
<dbReference type="Proteomes" id="UP000694520">
    <property type="component" value="Chromosome 24"/>
</dbReference>
<reference evidence="4" key="2">
    <citation type="submission" date="2025-08" db="UniProtKB">
        <authorList>
            <consortium name="Ensembl"/>
        </authorList>
    </citation>
    <scope>IDENTIFICATION</scope>
</reference>
<feature type="coiled-coil region" evidence="2">
    <location>
        <begin position="158"/>
        <end position="204"/>
    </location>
</feature>
<name>A0A8B9YU10_BOSMU</name>
<dbReference type="GO" id="GO:0003964">
    <property type="term" value="F:RNA-directed DNA polymerase activity"/>
    <property type="evidence" value="ECO:0007669"/>
    <property type="project" value="UniProtKB-EC"/>
</dbReference>
<keyword evidence="2" id="KW-0175">Coiled coil</keyword>
<proteinExistence type="predicted"/>
<keyword evidence="5" id="KW-1185">Reference proteome</keyword>
<protein>
    <recommendedName>
        <fullName evidence="1">RNA-directed DNA polymerase</fullName>
        <ecNumber evidence="1">2.7.7.49</ecNumber>
    </recommendedName>
</protein>
<dbReference type="GeneTree" id="ENSGT01150000286929"/>
<feature type="domain" description="Reverse transcriptase" evidence="3">
    <location>
        <begin position="1"/>
        <end position="244"/>
    </location>
</feature>
<sequence>MPKNAQTTTQLHSSHTLVKLMLKILQARLQQYVNRELPDVQTGVRKGRGTRDQIANIHWIMEKARDFQKNIYFCFIDYAKAFDCVDHNKLWKLLKEMGIPDHLTCLLRNLYSGQEATVRTGHGTTDWFQIGKGVHQDCILSPCLFNLYAEYIMRNAGLEEAQAEIKNAGRNINNLRYADDTTLMAECKEELKSLLMKVKESEKVSLKLNTQKTKIMASGPITSWEIDGETVETVSDFIFGGSKITADGDCSHEIKRRLLFRRKVMTNLDSIFKSRDITLPSKVRLVKAMVFPLVMYGCESWTVKKAECRRIDAFELWCWRRLLRVPWTARRSNQSILKEISPGCSLEGLMLKLKLQYFGHFMRRDDLLEKTLMLGGIGGWRRRGRQRLRWLDGVTNLMDVSLSELRELVMDREAWHAAIHGVAKSWT</sequence>
<reference evidence="4" key="3">
    <citation type="submission" date="2025-09" db="UniProtKB">
        <authorList>
            <consortium name="Ensembl"/>
        </authorList>
    </citation>
    <scope>IDENTIFICATION</scope>
</reference>
<dbReference type="InterPro" id="IPR043502">
    <property type="entry name" value="DNA/RNA_pol_sf"/>
</dbReference>
<dbReference type="EC" id="2.7.7.49" evidence="1"/>
<evidence type="ECO:0000313" key="5">
    <source>
        <dbReference type="Proteomes" id="UP000694520"/>
    </source>
</evidence>
<accession>A0A8B9YU10</accession>
<dbReference type="PROSITE" id="PS50878">
    <property type="entry name" value="RT_POL"/>
    <property type="match status" value="1"/>
</dbReference>
<dbReference type="AlphaFoldDB" id="A0A8B9YU10"/>
<dbReference type="Ensembl" id="ENSBGRT00000047962.1">
    <property type="protein sequence ID" value="ENSBGRP00000041362.1"/>
    <property type="gene ID" value="ENSBGRG00000025936.1"/>
</dbReference>
<evidence type="ECO:0000256" key="2">
    <source>
        <dbReference type="SAM" id="Coils"/>
    </source>
</evidence>
<evidence type="ECO:0000256" key="1">
    <source>
        <dbReference type="ARBA" id="ARBA00012493"/>
    </source>
</evidence>